<keyword evidence="6" id="KW-1185">Reference proteome</keyword>
<dbReference type="InterPro" id="IPR029058">
    <property type="entry name" value="AB_hydrolase_fold"/>
</dbReference>
<evidence type="ECO:0000313" key="5">
    <source>
        <dbReference type="EMBL" id="MCW8084565.1"/>
    </source>
</evidence>
<reference evidence="5 6" key="1">
    <citation type="submission" date="2022-10" db="EMBL/GenBank/DDBJ databases">
        <title>Roseococcus glaciei nov., sp. nov., isolated from glacier.</title>
        <authorList>
            <person name="Liu Q."/>
            <person name="Xin Y.-H."/>
        </authorList>
    </citation>
    <scope>NUCLEOTIDE SEQUENCE [LARGE SCALE GENOMIC DNA]</scope>
    <source>
        <strain evidence="5 6">MDT2-1-1</strain>
    </source>
</reference>
<dbReference type="RefSeq" id="WP_301588207.1">
    <property type="nucleotide sequence ID" value="NZ_JAPFQI010000001.1"/>
</dbReference>
<dbReference type="Pfam" id="PF00135">
    <property type="entry name" value="COesterase"/>
    <property type="match status" value="1"/>
</dbReference>
<evidence type="ECO:0000256" key="2">
    <source>
        <dbReference type="ARBA" id="ARBA00022801"/>
    </source>
</evidence>
<gene>
    <name evidence="5" type="ORF">OF850_02905</name>
</gene>
<evidence type="ECO:0000259" key="4">
    <source>
        <dbReference type="Pfam" id="PF00135"/>
    </source>
</evidence>
<dbReference type="Proteomes" id="UP001526430">
    <property type="component" value="Unassembled WGS sequence"/>
</dbReference>
<evidence type="ECO:0000256" key="1">
    <source>
        <dbReference type="ARBA" id="ARBA00005964"/>
    </source>
</evidence>
<feature type="signal peptide" evidence="3">
    <location>
        <begin position="1"/>
        <end position="16"/>
    </location>
</feature>
<dbReference type="EC" id="3.1.1.-" evidence="3"/>
<proteinExistence type="inferred from homology"/>
<dbReference type="Gene3D" id="3.40.50.1820">
    <property type="entry name" value="alpha/beta hydrolase"/>
    <property type="match status" value="1"/>
</dbReference>
<dbReference type="InterPro" id="IPR050309">
    <property type="entry name" value="Type-B_Carboxylest/Lipase"/>
</dbReference>
<feature type="domain" description="Carboxylesterase type B" evidence="4">
    <location>
        <begin position="22"/>
        <end position="492"/>
    </location>
</feature>
<evidence type="ECO:0000256" key="3">
    <source>
        <dbReference type="RuleBase" id="RU361235"/>
    </source>
</evidence>
<accession>A0ABT3NQY3</accession>
<name>A0ABT3NQY3_9PROT</name>
<feature type="chain" id="PRO_5044975122" description="Carboxylic ester hydrolase" evidence="3">
    <location>
        <begin position="17"/>
        <end position="528"/>
    </location>
</feature>
<keyword evidence="2 3" id="KW-0378">Hydrolase</keyword>
<organism evidence="5 6">
    <name type="scientific">Sabulicella glaciei</name>
    <dbReference type="NCBI Taxonomy" id="2984948"/>
    <lineage>
        <taxon>Bacteria</taxon>
        <taxon>Pseudomonadati</taxon>
        <taxon>Pseudomonadota</taxon>
        <taxon>Alphaproteobacteria</taxon>
        <taxon>Acetobacterales</taxon>
        <taxon>Acetobacteraceae</taxon>
        <taxon>Sabulicella</taxon>
    </lineage>
</organism>
<comment type="similarity">
    <text evidence="1 3">Belongs to the type-B carboxylesterase/lipase family.</text>
</comment>
<dbReference type="EMBL" id="JAPFQI010000001">
    <property type="protein sequence ID" value="MCW8084565.1"/>
    <property type="molecule type" value="Genomic_DNA"/>
</dbReference>
<comment type="caution">
    <text evidence="5">The sequence shown here is derived from an EMBL/GenBank/DDBJ whole genome shotgun (WGS) entry which is preliminary data.</text>
</comment>
<sequence>MRLLLPLLGLAGALFAAPVLSQPVIATEGGALRGVSRDGIAEYRGIPYAAAPAGARRWAAPEAPSPWTGTRDAAEFGPACPQVARYGLTEASDAEDCLQLNVAVPEGGATGPKPVLVWIHGGAFVGGSSSLYPLAPLARAGDLIVVSLNYRLGVFGFLSHPALPAATNGAVALEDQRAALRWVQRNIHAFGGDPGNVTLAGESAGAGSVCMQVLTPERAEGLFQKAIIQSAGCAFHLRSAEENEALGQRIATAVGCGDAATAAECLRGKDVNALLDAANTAAGSDLIAFAPSFGSPALPRQSADSLESGRFLPVPTLFGGTRDELRLYVAYDIQAGARITAETYSDGLRRAYGTNADAVAAAYPSDHFGPAPATLGSVMTEFHPTVGINHCIYLRTAELLARRARVHRFEFADRTAPMLGVALPATPDPGFDLGAAHSSDLNYIFPRFSNTRAINGPDLAGASRQLADIMVAYWTSFARTGTPRAPGAPEWGTDQTLRFEAGRITPINPESEHNCGFWRRLYPDLLGG</sequence>
<protein>
    <recommendedName>
        <fullName evidence="3">Carboxylic ester hydrolase</fullName>
        <ecNumber evidence="3">3.1.1.-</ecNumber>
    </recommendedName>
</protein>
<dbReference type="PROSITE" id="PS00122">
    <property type="entry name" value="CARBOXYLESTERASE_B_1"/>
    <property type="match status" value="1"/>
</dbReference>
<dbReference type="PANTHER" id="PTHR11559">
    <property type="entry name" value="CARBOXYLESTERASE"/>
    <property type="match status" value="1"/>
</dbReference>
<keyword evidence="3" id="KW-0732">Signal</keyword>
<dbReference type="InterPro" id="IPR019826">
    <property type="entry name" value="Carboxylesterase_B_AS"/>
</dbReference>
<evidence type="ECO:0000313" key="6">
    <source>
        <dbReference type="Proteomes" id="UP001526430"/>
    </source>
</evidence>
<dbReference type="SUPFAM" id="SSF53474">
    <property type="entry name" value="alpha/beta-Hydrolases"/>
    <property type="match status" value="1"/>
</dbReference>
<dbReference type="InterPro" id="IPR002018">
    <property type="entry name" value="CarbesteraseB"/>
</dbReference>